<sequence>MADAILSAIIGDVVSRAISLLIGRFTSDRESTEGKLQRISHLLIRIHSVVQEAKARQISNHGTLQWLSELIDGEYQGCYLLDSIGYDGGQEEADELCDDDKVAPPQVSTLSLFNPAKRVRVDGGTMRRRSNKFSWRHGVGADEIDRVLEILQGMSHDIREFIMLLQNCKPIHRPLATRIFREGQMFGRHVEKERIINFLLHEVEQSAAGELGVLPIVGASGVGKTTLVQHACDDDRVRNHFAVIILCSSSCIYDVKNNQRTLIDPLEFVKGNSFRDKRCLFVFENVDMHRKHILEELLQILRRCCKEESKVIITTNNRRVANIGTVEPIIVRVLRCAEYWFFFKAHAFAGRDTEDNPSLISAAMGIARKLNGSFFGAKIIGGVLRDRPDPNLWCKILRSNIGGMGPMGDCIIYILDLAHNLLPGHVDMCTVTCSKDPFPCQTAEVPWLKDLCGAVPHDSMTACWADEGRFANVLLCKSVMPFHNHYYVAGCSCTCSCTIGPTNSCSDSELVLSLVRDM</sequence>
<evidence type="ECO:0000256" key="3">
    <source>
        <dbReference type="ARBA" id="ARBA00022737"/>
    </source>
</evidence>
<evidence type="ECO:0000259" key="7">
    <source>
        <dbReference type="Pfam" id="PF18052"/>
    </source>
</evidence>
<keyword evidence="2" id="KW-0433">Leucine-rich repeat</keyword>
<organism evidence="8 9">
    <name type="scientific">Paspalum vaginatum</name>
    <name type="common">seashore paspalum</name>
    <dbReference type="NCBI Taxonomy" id="158149"/>
    <lineage>
        <taxon>Eukaryota</taxon>
        <taxon>Viridiplantae</taxon>
        <taxon>Streptophyta</taxon>
        <taxon>Embryophyta</taxon>
        <taxon>Tracheophyta</taxon>
        <taxon>Spermatophyta</taxon>
        <taxon>Magnoliopsida</taxon>
        <taxon>Liliopsida</taxon>
        <taxon>Poales</taxon>
        <taxon>Poaceae</taxon>
        <taxon>PACMAD clade</taxon>
        <taxon>Panicoideae</taxon>
        <taxon>Andropogonodae</taxon>
        <taxon>Paspaleae</taxon>
        <taxon>Paspalinae</taxon>
        <taxon>Paspalum</taxon>
    </lineage>
</organism>
<protein>
    <recommendedName>
        <fullName evidence="10">NB-ARC domain-containing protein</fullName>
    </recommendedName>
</protein>
<dbReference type="InterPro" id="IPR002182">
    <property type="entry name" value="NB-ARC"/>
</dbReference>
<proteinExistence type="inferred from homology"/>
<dbReference type="Pfam" id="PF18052">
    <property type="entry name" value="Rx_N"/>
    <property type="match status" value="1"/>
</dbReference>
<dbReference type="Gene3D" id="3.40.50.300">
    <property type="entry name" value="P-loop containing nucleotide triphosphate hydrolases"/>
    <property type="match status" value="1"/>
</dbReference>
<feature type="domain" description="Disease resistance N-terminal" evidence="7">
    <location>
        <begin position="10"/>
        <end position="92"/>
    </location>
</feature>
<comment type="caution">
    <text evidence="8">The sequence shown here is derived from an EMBL/GenBank/DDBJ whole genome shotgun (WGS) entry which is preliminary data.</text>
</comment>
<keyword evidence="4" id="KW-0547">Nucleotide-binding</keyword>
<dbReference type="SUPFAM" id="SSF52540">
    <property type="entry name" value="P-loop containing nucleoside triphosphate hydrolases"/>
    <property type="match status" value="1"/>
</dbReference>
<dbReference type="PANTHER" id="PTHR33377">
    <property type="entry name" value="OS10G0134700 PROTEIN-RELATED"/>
    <property type="match status" value="1"/>
</dbReference>
<dbReference type="GO" id="GO:0043531">
    <property type="term" value="F:ADP binding"/>
    <property type="evidence" value="ECO:0007669"/>
    <property type="project" value="InterPro"/>
</dbReference>
<reference evidence="8 9" key="1">
    <citation type="submission" date="2022-10" db="EMBL/GenBank/DDBJ databases">
        <title>WGS assembly of Paspalum vaginatum 540-79.</title>
        <authorList>
            <person name="Sun G."/>
            <person name="Wase N."/>
            <person name="Shu S."/>
            <person name="Jenkins J."/>
            <person name="Zhou B."/>
            <person name="Torres-Rodriguez J."/>
            <person name="Chen C."/>
            <person name="Sandor L."/>
            <person name="Plott C."/>
            <person name="Yoshinga Y."/>
            <person name="Daum C."/>
            <person name="Qi P."/>
            <person name="Barry K."/>
            <person name="Lipzen A."/>
            <person name="Berry L."/>
            <person name="Pedersen C."/>
            <person name="Gottilla T."/>
            <person name="Foltz A."/>
            <person name="Yu H."/>
            <person name="O'Malley R."/>
            <person name="Zhang C."/>
            <person name="Devos K."/>
            <person name="Sigmon B."/>
            <person name="Yu B."/>
            <person name="Obata T."/>
            <person name="Schmutz J."/>
            <person name="Schnable J."/>
        </authorList>
    </citation>
    <scope>NUCLEOTIDE SEQUENCE [LARGE SCALE GENOMIC DNA]</scope>
    <source>
        <strain evidence="9">cv. 540-79</strain>
    </source>
</reference>
<evidence type="ECO:0000256" key="4">
    <source>
        <dbReference type="ARBA" id="ARBA00022741"/>
    </source>
</evidence>
<dbReference type="InterPro" id="IPR041118">
    <property type="entry name" value="Rx_N"/>
</dbReference>
<comment type="similarity">
    <text evidence="1">Belongs to the disease resistance NB-LRR family.</text>
</comment>
<feature type="domain" description="NB-ARC" evidence="6">
    <location>
        <begin position="192"/>
        <end position="351"/>
    </location>
</feature>
<evidence type="ECO:0000256" key="5">
    <source>
        <dbReference type="ARBA" id="ARBA00022821"/>
    </source>
</evidence>
<evidence type="ECO:0000256" key="2">
    <source>
        <dbReference type="ARBA" id="ARBA00022614"/>
    </source>
</evidence>
<evidence type="ECO:0000313" key="9">
    <source>
        <dbReference type="Proteomes" id="UP001164776"/>
    </source>
</evidence>
<keyword evidence="9" id="KW-1185">Reference proteome</keyword>
<dbReference type="Pfam" id="PF00931">
    <property type="entry name" value="NB-ARC"/>
    <property type="match status" value="1"/>
</dbReference>
<gene>
    <name evidence="8" type="ORF">BS78_K181100</name>
</gene>
<evidence type="ECO:0000313" key="8">
    <source>
        <dbReference type="EMBL" id="KAJ1255618.1"/>
    </source>
</evidence>
<dbReference type="AlphaFoldDB" id="A0A9W7XBK8"/>
<keyword evidence="5" id="KW-0611">Plant defense</keyword>
<dbReference type="Proteomes" id="UP001164776">
    <property type="component" value="Unassembled WGS sequence"/>
</dbReference>
<evidence type="ECO:0000259" key="6">
    <source>
        <dbReference type="Pfam" id="PF00931"/>
    </source>
</evidence>
<dbReference type="PANTHER" id="PTHR33377:SF93">
    <property type="entry name" value="NB-ARC DOMAIN-CONTAINING PROTEIN"/>
    <property type="match status" value="1"/>
</dbReference>
<evidence type="ECO:0000256" key="1">
    <source>
        <dbReference type="ARBA" id="ARBA00008894"/>
    </source>
</evidence>
<dbReference type="EMBL" id="MU629665">
    <property type="protein sequence ID" value="KAJ1255618.1"/>
    <property type="molecule type" value="Genomic_DNA"/>
</dbReference>
<keyword evidence="3" id="KW-0677">Repeat</keyword>
<dbReference type="InterPro" id="IPR027417">
    <property type="entry name" value="P-loop_NTPase"/>
</dbReference>
<accession>A0A9W7XBK8</accession>
<dbReference type="GO" id="GO:0006952">
    <property type="term" value="P:defense response"/>
    <property type="evidence" value="ECO:0007669"/>
    <property type="project" value="UniProtKB-KW"/>
</dbReference>
<evidence type="ECO:0008006" key="10">
    <source>
        <dbReference type="Google" id="ProtNLM"/>
    </source>
</evidence>
<dbReference type="OrthoDB" id="648973at2759"/>
<name>A0A9W7XBK8_9POAL</name>